<dbReference type="AlphaFoldDB" id="A0A381FIZ5"/>
<feature type="region of interest" description="Disordered" evidence="1">
    <location>
        <begin position="158"/>
        <end position="192"/>
    </location>
</feature>
<organism evidence="2 3">
    <name type="scientific">Chryseobacterium indoltheticum</name>
    <dbReference type="NCBI Taxonomy" id="254"/>
    <lineage>
        <taxon>Bacteria</taxon>
        <taxon>Pseudomonadati</taxon>
        <taxon>Bacteroidota</taxon>
        <taxon>Flavobacteriia</taxon>
        <taxon>Flavobacteriales</taxon>
        <taxon>Weeksellaceae</taxon>
        <taxon>Chryseobacterium group</taxon>
        <taxon>Chryseobacterium</taxon>
    </lineage>
</organism>
<dbReference type="RefSeq" id="WP_147293592.1">
    <property type="nucleotide sequence ID" value="NZ_UFVR01000004.1"/>
</dbReference>
<dbReference type="Proteomes" id="UP000254282">
    <property type="component" value="Unassembled WGS sequence"/>
</dbReference>
<reference evidence="2 3" key="1">
    <citation type="submission" date="2018-06" db="EMBL/GenBank/DDBJ databases">
        <authorList>
            <consortium name="Pathogen Informatics"/>
            <person name="Doyle S."/>
        </authorList>
    </citation>
    <scope>NUCLEOTIDE SEQUENCE [LARGE SCALE GENOMIC DNA]</scope>
    <source>
        <strain evidence="2 3">NCTC13532</strain>
    </source>
</reference>
<evidence type="ECO:0000256" key="1">
    <source>
        <dbReference type="SAM" id="MobiDB-lite"/>
    </source>
</evidence>
<feature type="compositionally biased region" description="Pro residues" evidence="1">
    <location>
        <begin position="181"/>
        <end position="190"/>
    </location>
</feature>
<protein>
    <submittedName>
        <fullName evidence="2">Uncharacterized protein</fullName>
    </submittedName>
</protein>
<accession>A0A381FIZ5</accession>
<name>A0A381FIZ5_9FLAO</name>
<gene>
    <name evidence="2" type="ORF">NCTC13532_01660</name>
</gene>
<sequence length="385" mass="42120">MTKNLLKGFAAAVLFSLCMQSCIRDHAMSDEEKTLEIAKFEMFARNRQLQKSNKGGSDTSYSTAFRDLYKSYYELHPDESPDFDNPNLTVPDFGYASQVFSDSANHTVLFPMMKNGIVVDILTATINSDEDYLQFYKSERTEYINSAILSFSQKKNAKNSISGKGRDTDEMGTGDIEEVIIPPPPKPVEWPPKRTTECDDLSDYQNGGCGGPPPSPCAAYQNCGDNGAGGNTEPPAKPSPCKVIKKVGKHADTKNLMAQLKTKSQQIDSNNKYKETGYTLTENNGNIDPQEFEGVPGSNEIKLSITNAIDGYIHNHNAGTQAFSVFSAADLATLSSMYSGGKVKDVNSFVFGLVTAKGTQYMITIDDTVAFSNFTNSFLTNGVMI</sequence>
<dbReference type="EMBL" id="UFVR01000004">
    <property type="protein sequence ID" value="SUX46132.1"/>
    <property type="molecule type" value="Genomic_DNA"/>
</dbReference>
<proteinExistence type="predicted"/>
<evidence type="ECO:0000313" key="3">
    <source>
        <dbReference type="Proteomes" id="UP000254282"/>
    </source>
</evidence>
<evidence type="ECO:0000313" key="2">
    <source>
        <dbReference type="EMBL" id="SUX46132.1"/>
    </source>
</evidence>